<name>A0A7X1AYG6_9BACT</name>
<gene>
    <name evidence="3" type="ORF">H5P30_09930</name>
</gene>
<dbReference type="AlphaFoldDB" id="A0A7X1AYG6"/>
<proteinExistence type="predicted"/>
<dbReference type="EMBL" id="JACHVA010000082">
    <property type="protein sequence ID" value="MBC2602094.1"/>
    <property type="molecule type" value="Genomic_DNA"/>
</dbReference>
<reference evidence="3 4" key="1">
    <citation type="submission" date="2020-07" db="EMBL/GenBank/DDBJ databases">
        <authorList>
            <person name="Feng X."/>
        </authorList>
    </citation>
    <scope>NUCLEOTIDE SEQUENCE [LARGE SCALE GENOMIC DNA]</scope>
    <source>
        <strain evidence="3 4">JCM14086</strain>
    </source>
</reference>
<evidence type="ECO:0000256" key="1">
    <source>
        <dbReference type="SAM" id="Coils"/>
    </source>
</evidence>
<keyword evidence="1" id="KW-0175">Coiled coil</keyword>
<dbReference type="Proteomes" id="UP000525652">
    <property type="component" value="Unassembled WGS sequence"/>
</dbReference>
<feature type="region of interest" description="Disordered" evidence="2">
    <location>
        <begin position="41"/>
        <end position="69"/>
    </location>
</feature>
<keyword evidence="4" id="KW-1185">Reference proteome</keyword>
<accession>A0A7X1AYG6</accession>
<feature type="region of interest" description="Disordered" evidence="2">
    <location>
        <begin position="136"/>
        <end position="156"/>
    </location>
</feature>
<comment type="caution">
    <text evidence="3">The sequence shown here is derived from an EMBL/GenBank/DDBJ whole genome shotgun (WGS) entry which is preliminary data.</text>
</comment>
<evidence type="ECO:0000256" key="2">
    <source>
        <dbReference type="SAM" id="MobiDB-lite"/>
    </source>
</evidence>
<organism evidence="3 4">
    <name type="scientific">Puniceicoccus vermicola</name>
    <dbReference type="NCBI Taxonomy" id="388746"/>
    <lineage>
        <taxon>Bacteria</taxon>
        <taxon>Pseudomonadati</taxon>
        <taxon>Verrucomicrobiota</taxon>
        <taxon>Opitutia</taxon>
        <taxon>Puniceicoccales</taxon>
        <taxon>Puniceicoccaceae</taxon>
        <taxon>Puniceicoccus</taxon>
    </lineage>
</organism>
<evidence type="ECO:0000313" key="3">
    <source>
        <dbReference type="EMBL" id="MBC2602094.1"/>
    </source>
</evidence>
<dbReference type="RefSeq" id="WP_185692794.1">
    <property type="nucleotide sequence ID" value="NZ_JACHVA010000082.1"/>
</dbReference>
<feature type="compositionally biased region" description="Pro residues" evidence="2">
    <location>
        <begin position="50"/>
        <end position="64"/>
    </location>
</feature>
<feature type="coiled-coil region" evidence="1">
    <location>
        <begin position="2"/>
        <end position="29"/>
    </location>
</feature>
<protein>
    <submittedName>
        <fullName evidence="3">Uncharacterized protein</fullName>
    </submittedName>
</protein>
<sequence>MNEDLETLRDELIQQIKSLTEDLQAVERVIRISSDDFTKASLPKTVSSYGPPPRLTPKPPPPPTTSSLPRVRVRNRTRITLKERIVMAIHRMDSEFTSTDIMNEISDYIDVDANRSNISSYLSELADEGTMIEKTKTGTGRIPSSFKKLGPTVSAG</sequence>
<evidence type="ECO:0000313" key="4">
    <source>
        <dbReference type="Proteomes" id="UP000525652"/>
    </source>
</evidence>